<keyword evidence="1" id="KW-1133">Transmembrane helix</keyword>
<dbReference type="InterPro" id="IPR022134">
    <property type="entry name" value="DUF3667"/>
</dbReference>
<dbReference type="Proteomes" id="UP001156921">
    <property type="component" value="Unassembled WGS sequence"/>
</dbReference>
<proteinExistence type="predicted"/>
<feature type="transmembrane region" description="Helical" evidence="1">
    <location>
        <begin position="284"/>
        <end position="307"/>
    </location>
</feature>
<feature type="transmembrane region" description="Helical" evidence="1">
    <location>
        <begin position="253"/>
        <end position="272"/>
    </location>
</feature>
<organism evidence="2 3">
    <name type="scientific">Brevundimonas denitrificans</name>
    <dbReference type="NCBI Taxonomy" id="1443434"/>
    <lineage>
        <taxon>Bacteria</taxon>
        <taxon>Pseudomonadati</taxon>
        <taxon>Pseudomonadota</taxon>
        <taxon>Alphaproteobacteria</taxon>
        <taxon>Caulobacterales</taxon>
        <taxon>Caulobacteraceae</taxon>
        <taxon>Brevundimonas</taxon>
    </lineage>
</organism>
<dbReference type="RefSeq" id="WP_284220355.1">
    <property type="nucleotide sequence ID" value="NZ_BSOY01000003.1"/>
</dbReference>
<gene>
    <name evidence="2" type="ORF">GCM10007859_02880</name>
</gene>
<evidence type="ECO:0000313" key="2">
    <source>
        <dbReference type="EMBL" id="GLS00284.1"/>
    </source>
</evidence>
<evidence type="ECO:0000313" key="3">
    <source>
        <dbReference type="Proteomes" id="UP001156921"/>
    </source>
</evidence>
<accession>A0ABQ6BF69</accession>
<feature type="transmembrane region" description="Helical" evidence="1">
    <location>
        <begin position="193"/>
        <end position="213"/>
    </location>
</feature>
<keyword evidence="1" id="KW-0472">Membrane</keyword>
<comment type="caution">
    <text evidence="2">The sequence shown here is derived from an EMBL/GenBank/DDBJ whole genome shotgun (WGS) entry which is preliminary data.</text>
</comment>
<keyword evidence="1" id="KW-0812">Transmembrane</keyword>
<dbReference type="Pfam" id="PF12412">
    <property type="entry name" value="DUF3667"/>
    <property type="match status" value="1"/>
</dbReference>
<keyword evidence="3" id="KW-1185">Reference proteome</keyword>
<evidence type="ECO:0008006" key="4">
    <source>
        <dbReference type="Google" id="ProtNLM"/>
    </source>
</evidence>
<evidence type="ECO:0000256" key="1">
    <source>
        <dbReference type="SAM" id="Phobius"/>
    </source>
</evidence>
<feature type="transmembrane region" description="Helical" evidence="1">
    <location>
        <begin position="225"/>
        <end position="247"/>
    </location>
</feature>
<reference evidence="3" key="1">
    <citation type="journal article" date="2019" name="Int. J. Syst. Evol. Microbiol.">
        <title>The Global Catalogue of Microorganisms (GCM) 10K type strain sequencing project: providing services to taxonomists for standard genome sequencing and annotation.</title>
        <authorList>
            <consortium name="The Broad Institute Genomics Platform"/>
            <consortium name="The Broad Institute Genome Sequencing Center for Infectious Disease"/>
            <person name="Wu L."/>
            <person name="Ma J."/>
        </authorList>
    </citation>
    <scope>NUCLEOTIDE SEQUENCE [LARGE SCALE GENOMIC DNA]</scope>
    <source>
        <strain evidence="3">NBRC 110107</strain>
    </source>
</reference>
<name>A0ABQ6BF69_9CAUL</name>
<sequence>MTTTDGPGEGEESCSDCGAALVGRFCHACGQDNRSRNLPMKDLIGNVLAESFNLEGRTFLTADAMLRRPGDLLVAFREGRSLYTTPFKLFLIVSAVFFVFLVWTDVAIYQFLPVRTGAEPITAELVPNGVRLIGGALRDVFLFPRADQATALETIAALEAARPGADAVQTRAIDDFIQYQRAWTDLNATLETWLPRLLWLLMPIYGLMLWPLFGGRRRMLVEHFVFALWAHCLIFILLVLFATLNWLGLRLSFWLLALPYLAYFTLAARRYYAVSTVGAAWRGAVHLLAFFLLAWIPLSFGVAWGSAWNKLPDTFWVSETSEGFDDIDRWVLPDPPTDPAP</sequence>
<protein>
    <recommendedName>
        <fullName evidence="4">DUF3667 domain-containing protein</fullName>
    </recommendedName>
</protein>
<feature type="transmembrane region" description="Helical" evidence="1">
    <location>
        <begin position="89"/>
        <end position="112"/>
    </location>
</feature>
<dbReference type="EMBL" id="BSOY01000003">
    <property type="protein sequence ID" value="GLS00284.1"/>
    <property type="molecule type" value="Genomic_DNA"/>
</dbReference>